<name>A0A077S1U6_WHEAT</name>
<proteinExistence type="predicted"/>
<dbReference type="EMBL" id="HG670306">
    <property type="protein sequence ID" value="CDM83457.1"/>
    <property type="molecule type" value="Genomic_DNA"/>
</dbReference>
<reference evidence="2" key="1">
    <citation type="journal article" date="2014" name="Science">
        <title>Structural and functional partitioning of bread wheat chromosome 3B.</title>
        <authorList>
            <person name="Choulet F."/>
            <person name="Alberti A."/>
            <person name="Theil S."/>
            <person name="Glover N."/>
            <person name="Barbe V."/>
            <person name="Daron J."/>
            <person name="Pingault L."/>
            <person name="Sourdille P."/>
            <person name="Couloux A."/>
            <person name="Paux E."/>
            <person name="Leroy P."/>
            <person name="Mangenot S."/>
            <person name="Guilhot N."/>
            <person name="Le Gouis J."/>
            <person name="Balfourier F."/>
            <person name="Alaux M."/>
            <person name="Jamilloux V."/>
            <person name="Poulain J."/>
            <person name="Durand C."/>
            <person name="Bellec A."/>
            <person name="Gaspin C."/>
            <person name="Safar J."/>
            <person name="Dolezel J."/>
            <person name="Rogers J."/>
            <person name="Vandepoele K."/>
            <person name="Aury J.M."/>
            <person name="Mayer K."/>
            <person name="Berges H."/>
            <person name="Quesneville H."/>
            <person name="Wincker P."/>
            <person name="Feuillet C."/>
        </authorList>
    </citation>
    <scope>NUCLEOTIDE SEQUENCE</scope>
</reference>
<feature type="region of interest" description="Disordered" evidence="1">
    <location>
        <begin position="1"/>
        <end position="65"/>
    </location>
</feature>
<organism evidence="2">
    <name type="scientific">Triticum aestivum</name>
    <name type="common">Wheat</name>
    <dbReference type="NCBI Taxonomy" id="4565"/>
    <lineage>
        <taxon>Eukaryota</taxon>
        <taxon>Viridiplantae</taxon>
        <taxon>Streptophyta</taxon>
        <taxon>Embryophyta</taxon>
        <taxon>Tracheophyta</taxon>
        <taxon>Spermatophyta</taxon>
        <taxon>Magnoliopsida</taxon>
        <taxon>Liliopsida</taxon>
        <taxon>Poales</taxon>
        <taxon>Poaceae</taxon>
        <taxon>BOP clade</taxon>
        <taxon>Pooideae</taxon>
        <taxon>Triticodae</taxon>
        <taxon>Triticeae</taxon>
        <taxon>Triticinae</taxon>
        <taxon>Triticum</taxon>
    </lineage>
</organism>
<gene>
    <name evidence="2" type="ORF">TRAES_3BF055900020CFD_c1</name>
</gene>
<dbReference type="AlphaFoldDB" id="A0A077S1U6"/>
<feature type="compositionally biased region" description="Basic and acidic residues" evidence="1">
    <location>
        <begin position="27"/>
        <end position="47"/>
    </location>
</feature>
<accession>A0A077S1U6</accession>
<evidence type="ECO:0000256" key="1">
    <source>
        <dbReference type="SAM" id="MobiDB-lite"/>
    </source>
</evidence>
<protein>
    <submittedName>
        <fullName evidence="2">Uncharacterized protein</fullName>
    </submittedName>
</protein>
<evidence type="ECO:0000313" key="2">
    <source>
        <dbReference type="EMBL" id="CDM83457.1"/>
    </source>
</evidence>
<sequence length="77" mass="8521">MEVTAAIVAQGSCPGPRPEPQIPLKQSRQEMGKQIAGEDHQHREGNHDGTIIRGQNEISHPSNGRREVVDKALVLYR</sequence>
<dbReference type="HOGENOM" id="CLU_2643119_0_0_1"/>